<dbReference type="InterPro" id="IPR005467">
    <property type="entry name" value="His_kinase_dom"/>
</dbReference>
<evidence type="ECO:0000256" key="6">
    <source>
        <dbReference type="ARBA" id="ARBA00022679"/>
    </source>
</evidence>
<name>F2NEK2_DESAR</name>
<dbReference type="PROSITE" id="PS50109">
    <property type="entry name" value="HIS_KIN"/>
    <property type="match status" value="1"/>
</dbReference>
<dbReference type="eggNOG" id="COG2202">
    <property type="taxonomic scope" value="Bacteria"/>
</dbReference>
<feature type="domain" description="Histidine kinase" evidence="15">
    <location>
        <begin position="538"/>
        <end position="755"/>
    </location>
</feature>
<keyword evidence="8" id="KW-0547">Nucleotide-binding</keyword>
<dbReference type="Pfam" id="PF00512">
    <property type="entry name" value="HisKA"/>
    <property type="match status" value="1"/>
</dbReference>
<evidence type="ECO:0000256" key="4">
    <source>
        <dbReference type="ARBA" id="ARBA00022475"/>
    </source>
</evidence>
<feature type="domain" description="PAS" evidence="16">
    <location>
        <begin position="383"/>
        <end position="419"/>
    </location>
</feature>
<accession>F2NEK2</accession>
<evidence type="ECO:0000259" key="16">
    <source>
        <dbReference type="PROSITE" id="PS50112"/>
    </source>
</evidence>
<comment type="catalytic activity">
    <reaction evidence="1">
        <text>ATP + protein L-histidine = ADP + protein N-phospho-L-histidine.</text>
        <dbReference type="EC" id="2.7.13.3"/>
    </reaction>
</comment>
<dbReference type="PRINTS" id="PR00344">
    <property type="entry name" value="BCTRLSENSOR"/>
</dbReference>
<evidence type="ECO:0000256" key="2">
    <source>
        <dbReference type="ARBA" id="ARBA00004651"/>
    </source>
</evidence>
<keyword evidence="9 17" id="KW-0418">Kinase</keyword>
<dbReference type="GO" id="GO:0005524">
    <property type="term" value="F:ATP binding"/>
    <property type="evidence" value="ECO:0007669"/>
    <property type="project" value="UniProtKB-KW"/>
</dbReference>
<dbReference type="Pfam" id="PF08448">
    <property type="entry name" value="PAS_4"/>
    <property type="match status" value="1"/>
</dbReference>
<dbReference type="Gene3D" id="3.30.565.10">
    <property type="entry name" value="Histidine kinase-like ATPase, C-terminal domain"/>
    <property type="match status" value="1"/>
</dbReference>
<evidence type="ECO:0000256" key="5">
    <source>
        <dbReference type="ARBA" id="ARBA00022553"/>
    </source>
</evidence>
<dbReference type="Pfam" id="PF02518">
    <property type="entry name" value="HATPase_c"/>
    <property type="match status" value="1"/>
</dbReference>
<dbReference type="InterPro" id="IPR036097">
    <property type="entry name" value="HisK_dim/P_sf"/>
</dbReference>
<dbReference type="InterPro" id="IPR004358">
    <property type="entry name" value="Sig_transdc_His_kin-like_C"/>
</dbReference>
<evidence type="ECO:0000256" key="3">
    <source>
        <dbReference type="ARBA" id="ARBA00012438"/>
    </source>
</evidence>
<dbReference type="AlphaFoldDB" id="F2NEK2"/>
<dbReference type="InterPro" id="IPR003594">
    <property type="entry name" value="HATPase_dom"/>
</dbReference>
<dbReference type="GO" id="GO:0000155">
    <property type="term" value="F:phosphorelay sensor kinase activity"/>
    <property type="evidence" value="ECO:0007669"/>
    <property type="project" value="InterPro"/>
</dbReference>
<keyword evidence="12" id="KW-0902">Two-component regulatory system</keyword>
<keyword evidence="5" id="KW-0597">Phosphoprotein</keyword>
<feature type="transmembrane region" description="Helical" evidence="14">
    <location>
        <begin position="339"/>
        <end position="361"/>
    </location>
</feature>
<evidence type="ECO:0000256" key="14">
    <source>
        <dbReference type="SAM" id="Phobius"/>
    </source>
</evidence>
<dbReference type="EMBL" id="CP002629">
    <property type="protein sequence ID" value="AEB08192.1"/>
    <property type="molecule type" value="Genomic_DNA"/>
</dbReference>
<feature type="transmembrane region" description="Helical" evidence="14">
    <location>
        <begin position="12"/>
        <end position="33"/>
    </location>
</feature>
<keyword evidence="7 14" id="KW-0812">Transmembrane</keyword>
<keyword evidence="18" id="KW-1185">Reference proteome</keyword>
<dbReference type="GO" id="GO:0005886">
    <property type="term" value="C:plasma membrane"/>
    <property type="evidence" value="ECO:0007669"/>
    <property type="project" value="UniProtKB-SubCell"/>
</dbReference>
<evidence type="ECO:0000313" key="18">
    <source>
        <dbReference type="Proteomes" id="UP000000483"/>
    </source>
</evidence>
<dbReference type="InterPro" id="IPR033479">
    <property type="entry name" value="dCache_1"/>
</dbReference>
<dbReference type="Proteomes" id="UP000000483">
    <property type="component" value="Chromosome"/>
</dbReference>
<dbReference type="InterPro" id="IPR013656">
    <property type="entry name" value="PAS_4"/>
</dbReference>
<dbReference type="InterPro" id="IPR000014">
    <property type="entry name" value="PAS"/>
</dbReference>
<proteinExistence type="predicted"/>
<dbReference type="EC" id="2.7.13.3" evidence="3"/>
<evidence type="ECO:0000259" key="15">
    <source>
        <dbReference type="PROSITE" id="PS50109"/>
    </source>
</evidence>
<dbReference type="InterPro" id="IPR003661">
    <property type="entry name" value="HisK_dim/P_dom"/>
</dbReference>
<keyword evidence="10" id="KW-0067">ATP-binding</keyword>
<dbReference type="SMART" id="SM00388">
    <property type="entry name" value="HisKA"/>
    <property type="match status" value="1"/>
</dbReference>
<dbReference type="CDD" id="cd00130">
    <property type="entry name" value="PAS"/>
    <property type="match status" value="1"/>
</dbReference>
<evidence type="ECO:0000256" key="1">
    <source>
        <dbReference type="ARBA" id="ARBA00000085"/>
    </source>
</evidence>
<evidence type="ECO:0000256" key="13">
    <source>
        <dbReference type="ARBA" id="ARBA00023136"/>
    </source>
</evidence>
<dbReference type="SMART" id="SM00387">
    <property type="entry name" value="HATPase_c"/>
    <property type="match status" value="1"/>
</dbReference>
<keyword evidence="6" id="KW-0808">Transferase</keyword>
<dbReference type="PANTHER" id="PTHR43065:SF46">
    <property type="entry name" value="C4-DICARBOXYLATE TRANSPORT SENSOR PROTEIN DCTB"/>
    <property type="match status" value="1"/>
</dbReference>
<gene>
    <name evidence="17" type="ordered locus">Desac_0301</name>
</gene>
<comment type="subcellular location">
    <subcellularLocation>
        <location evidence="2">Cell membrane</location>
        <topology evidence="2">Multi-pass membrane protein</topology>
    </subcellularLocation>
</comment>
<dbReference type="SUPFAM" id="SSF55785">
    <property type="entry name" value="PYP-like sensor domain (PAS domain)"/>
    <property type="match status" value="1"/>
</dbReference>
<dbReference type="HOGENOM" id="CLU_020355_0_0_7"/>
<dbReference type="InterPro" id="IPR036890">
    <property type="entry name" value="HATPase_C_sf"/>
</dbReference>
<organism evidence="17 18">
    <name type="scientific">Desulfobacca acetoxidans (strain ATCC 700848 / DSM 11109 / ASRB2)</name>
    <dbReference type="NCBI Taxonomy" id="880072"/>
    <lineage>
        <taxon>Bacteria</taxon>
        <taxon>Pseudomonadati</taxon>
        <taxon>Thermodesulfobacteriota</taxon>
        <taxon>Desulfobaccia</taxon>
        <taxon>Desulfobaccales</taxon>
        <taxon>Desulfobaccaceae</taxon>
        <taxon>Desulfobacca</taxon>
    </lineage>
</organism>
<dbReference type="CDD" id="cd12912">
    <property type="entry name" value="PDC2_MCP_like"/>
    <property type="match status" value="1"/>
</dbReference>
<evidence type="ECO:0000256" key="7">
    <source>
        <dbReference type="ARBA" id="ARBA00022692"/>
    </source>
</evidence>
<dbReference type="Gene3D" id="3.30.450.20">
    <property type="entry name" value="PAS domain"/>
    <property type="match status" value="2"/>
</dbReference>
<evidence type="ECO:0000256" key="12">
    <source>
        <dbReference type="ARBA" id="ARBA00023012"/>
    </source>
</evidence>
<dbReference type="NCBIfam" id="TIGR00229">
    <property type="entry name" value="sensory_box"/>
    <property type="match status" value="1"/>
</dbReference>
<evidence type="ECO:0000256" key="11">
    <source>
        <dbReference type="ARBA" id="ARBA00022989"/>
    </source>
</evidence>
<evidence type="ECO:0000256" key="9">
    <source>
        <dbReference type="ARBA" id="ARBA00022777"/>
    </source>
</evidence>
<dbReference type="STRING" id="880072.Desac_0301"/>
<protein>
    <recommendedName>
        <fullName evidence="3">histidine kinase</fullName>
        <ecNumber evidence="3">2.7.13.3</ecNumber>
    </recommendedName>
</protein>
<sequence length="774" mass="87484">MRRFSFLSSRYALIAMLIVTVFLLGVGLYLGYISADQMRRIIKEDFNQQQLILARHTASLLEQDINFLKRELSTLNLSPSIQYLEHLTWANRMRVTLSSVREEGVIEIRRVNKDGTRAYSVDERGVEHIVTGSFQAKPYLKWALAPQNKGHIFVAPVQTQLPNYVGRLIMIMAVPTYEESVDESHPHPSGDPAGVLTFFIDAHYLAKKFTRDIQSGKTGYGWIMDSQEIFLYHPERDFIGKNAFEVRKARMPAISFDAINQIQRQKMLAGQEGWGEYISGWHKGQAGGEIKKLIAYAPVKLIGQDVITHHQDPYFWSVAVVAAAGEVEGAIHSVYKRQFFLQIIIGIFVLFGAMFMINYRFERQFTGSLQKEVEIQRKELQKSEARYKGLVENATDLIYTVDNEGRILSINRFAANFLSHRQSIGTPPTQEVSGDTCVLPEDFIGRTFYEVMSDKSADFHMEWIQEIRNTGRSRSKRHQVSIGDREFWFSTSIVGLKDEFGQVYAYEIISRDVTGRKTMEDRLINMEKLASIGTLAAGVAHEINNPISVILGFSEILLEQTEQMPDLHETLKIIEEEGLKCKKIVENLMTFARTPERIEIVTDINNTLDKMIQVVKNTLLTKKIRLETNFQPGLPQVKGDPQELQQVFINLINNAVAAMKGGGLLKVKTALTHDRQKVMIEFSDTGRGIPKKDQPKIFDPFFTTKKVGEGTGLGLSMCYGIITKFGGNISFVSYPVEDYPGKHGTSFTVQLPLASPSELGSLEDRSVVSNPEAP</sequence>
<reference evidence="17 18" key="1">
    <citation type="journal article" date="2011" name="Stand. Genomic Sci.">
        <title>Complete genome sequence of the acetate-degrading sulfate reducer Desulfobacca acetoxidans type strain (ASRB2).</title>
        <authorList>
            <person name="Goker M."/>
            <person name="Teshima H."/>
            <person name="Lapidus A."/>
            <person name="Nolan M."/>
            <person name="Lucas S."/>
            <person name="Hammon N."/>
            <person name="Deshpande S."/>
            <person name="Cheng J.F."/>
            <person name="Tapia R."/>
            <person name="Han C."/>
            <person name="Goodwin L."/>
            <person name="Pitluck S."/>
            <person name="Huntemann M."/>
            <person name="Liolios K."/>
            <person name="Ivanova N."/>
            <person name="Pagani I."/>
            <person name="Mavromatis K."/>
            <person name="Ovchinikova G."/>
            <person name="Pati A."/>
            <person name="Chen A."/>
            <person name="Palaniappan K."/>
            <person name="Land M."/>
            <person name="Hauser L."/>
            <person name="Brambilla E.M."/>
            <person name="Rohde M."/>
            <person name="Spring S."/>
            <person name="Detter J.C."/>
            <person name="Woyke T."/>
            <person name="Bristow J."/>
            <person name="Eisen J.A."/>
            <person name="Markowitz V."/>
            <person name="Hugenholtz P."/>
            <person name="Kyrpides N.C."/>
            <person name="Klenk H.P."/>
        </authorList>
    </citation>
    <scope>NUCLEOTIDE SEQUENCE [LARGE SCALE GENOMIC DNA]</scope>
    <source>
        <strain evidence="18">ATCC 700848 / DSM 11109 / ASRB2</strain>
    </source>
</reference>
<evidence type="ECO:0000313" key="17">
    <source>
        <dbReference type="EMBL" id="AEB08192.1"/>
    </source>
</evidence>
<dbReference type="RefSeq" id="WP_013705305.1">
    <property type="nucleotide sequence ID" value="NC_015388.1"/>
</dbReference>
<dbReference type="InterPro" id="IPR035965">
    <property type="entry name" value="PAS-like_dom_sf"/>
</dbReference>
<dbReference type="SUPFAM" id="SSF47384">
    <property type="entry name" value="Homodimeric domain of signal transducing histidine kinase"/>
    <property type="match status" value="1"/>
</dbReference>
<dbReference type="KEGG" id="dao:Desac_0301"/>
<dbReference type="Pfam" id="PF02743">
    <property type="entry name" value="dCache_1"/>
    <property type="match status" value="1"/>
</dbReference>
<keyword evidence="4" id="KW-1003">Cell membrane</keyword>
<keyword evidence="13 14" id="KW-0472">Membrane</keyword>
<dbReference type="PANTHER" id="PTHR43065">
    <property type="entry name" value="SENSOR HISTIDINE KINASE"/>
    <property type="match status" value="1"/>
</dbReference>
<evidence type="ECO:0000256" key="10">
    <source>
        <dbReference type="ARBA" id="ARBA00022840"/>
    </source>
</evidence>
<dbReference type="Gene3D" id="1.10.287.130">
    <property type="match status" value="1"/>
</dbReference>
<reference evidence="18" key="2">
    <citation type="submission" date="2011-03" db="EMBL/GenBank/DDBJ databases">
        <title>The complete genome of Desulfobacca acetoxidans DSM 11109.</title>
        <authorList>
            <consortium name="US DOE Joint Genome Institute (JGI-PGF)"/>
            <person name="Lucas S."/>
            <person name="Copeland A."/>
            <person name="Lapidus A."/>
            <person name="Bruce D."/>
            <person name="Goodwin L."/>
            <person name="Pitluck S."/>
            <person name="Peters L."/>
            <person name="Kyrpides N."/>
            <person name="Mavromatis K."/>
            <person name="Ivanova N."/>
            <person name="Ovchinnikova G."/>
            <person name="Teshima H."/>
            <person name="Detter J.C."/>
            <person name="Han C."/>
            <person name="Land M."/>
            <person name="Hauser L."/>
            <person name="Markowitz V."/>
            <person name="Cheng J.-F."/>
            <person name="Hugenholtz P."/>
            <person name="Woyke T."/>
            <person name="Wu D."/>
            <person name="Spring S."/>
            <person name="Schueler E."/>
            <person name="Brambilla E."/>
            <person name="Klenk H.-P."/>
            <person name="Eisen J.A."/>
        </authorList>
    </citation>
    <scope>NUCLEOTIDE SEQUENCE [LARGE SCALE GENOMIC DNA]</scope>
    <source>
        <strain evidence="18">ATCC 700848 / DSM 11109 / ASRB2</strain>
    </source>
</reference>
<dbReference type="eggNOG" id="COG4191">
    <property type="taxonomic scope" value="Bacteria"/>
</dbReference>
<dbReference type="SUPFAM" id="SSF55874">
    <property type="entry name" value="ATPase domain of HSP90 chaperone/DNA topoisomerase II/histidine kinase"/>
    <property type="match status" value="1"/>
</dbReference>
<evidence type="ECO:0000256" key="8">
    <source>
        <dbReference type="ARBA" id="ARBA00022741"/>
    </source>
</evidence>
<keyword evidence="11 14" id="KW-1133">Transmembrane helix</keyword>
<dbReference type="CDD" id="cd00082">
    <property type="entry name" value="HisKA"/>
    <property type="match status" value="1"/>
</dbReference>
<dbReference type="PROSITE" id="PS50112">
    <property type="entry name" value="PAS"/>
    <property type="match status" value="1"/>
</dbReference>